<evidence type="ECO:0000259" key="2">
    <source>
        <dbReference type="Pfam" id="PF00501"/>
    </source>
</evidence>
<comment type="caution">
    <text evidence="3">The sequence shown here is derived from an EMBL/GenBank/DDBJ whole genome shotgun (WGS) entry which is preliminary data.</text>
</comment>
<feature type="transmembrane region" description="Helical" evidence="1">
    <location>
        <begin position="249"/>
        <end position="270"/>
    </location>
</feature>
<dbReference type="AlphaFoldDB" id="A0AA38GT12"/>
<keyword evidence="1" id="KW-0472">Membrane</keyword>
<dbReference type="Proteomes" id="UP000824469">
    <property type="component" value="Unassembled WGS sequence"/>
</dbReference>
<dbReference type="EMBL" id="JAHRHJ020000002">
    <property type="protein sequence ID" value="KAH9327778.1"/>
    <property type="molecule type" value="Genomic_DNA"/>
</dbReference>
<protein>
    <recommendedName>
        <fullName evidence="2">AMP-dependent synthetase/ligase domain-containing protein</fullName>
    </recommendedName>
</protein>
<accession>A0AA38GT12</accession>
<organism evidence="3 4">
    <name type="scientific">Taxus chinensis</name>
    <name type="common">Chinese yew</name>
    <name type="synonym">Taxus wallichiana var. chinensis</name>
    <dbReference type="NCBI Taxonomy" id="29808"/>
    <lineage>
        <taxon>Eukaryota</taxon>
        <taxon>Viridiplantae</taxon>
        <taxon>Streptophyta</taxon>
        <taxon>Embryophyta</taxon>
        <taxon>Tracheophyta</taxon>
        <taxon>Spermatophyta</taxon>
        <taxon>Pinopsida</taxon>
        <taxon>Pinidae</taxon>
        <taxon>Conifers II</taxon>
        <taxon>Cupressales</taxon>
        <taxon>Taxaceae</taxon>
        <taxon>Taxus</taxon>
    </lineage>
</organism>
<dbReference type="InterPro" id="IPR000873">
    <property type="entry name" value="AMP-dep_synth/lig_dom"/>
</dbReference>
<dbReference type="InterPro" id="IPR020845">
    <property type="entry name" value="AMP-binding_CS"/>
</dbReference>
<dbReference type="InterPro" id="IPR042099">
    <property type="entry name" value="ANL_N_sf"/>
</dbReference>
<name>A0AA38GT12_TAXCH</name>
<keyword evidence="1" id="KW-0812">Transmembrane</keyword>
<evidence type="ECO:0000256" key="1">
    <source>
        <dbReference type="SAM" id="Phobius"/>
    </source>
</evidence>
<feature type="non-terminal residue" evidence="3">
    <location>
        <position position="1"/>
    </location>
</feature>
<dbReference type="SUPFAM" id="SSF56801">
    <property type="entry name" value="Acetyl-CoA synthetase-like"/>
    <property type="match status" value="1"/>
</dbReference>
<reference evidence="3 4" key="1">
    <citation type="journal article" date="2021" name="Nat. Plants">
        <title>The Taxus genome provides insights into paclitaxel biosynthesis.</title>
        <authorList>
            <person name="Xiong X."/>
            <person name="Gou J."/>
            <person name="Liao Q."/>
            <person name="Li Y."/>
            <person name="Zhou Q."/>
            <person name="Bi G."/>
            <person name="Li C."/>
            <person name="Du R."/>
            <person name="Wang X."/>
            <person name="Sun T."/>
            <person name="Guo L."/>
            <person name="Liang H."/>
            <person name="Lu P."/>
            <person name="Wu Y."/>
            <person name="Zhang Z."/>
            <person name="Ro D.K."/>
            <person name="Shang Y."/>
            <person name="Huang S."/>
            <person name="Yan J."/>
        </authorList>
    </citation>
    <scope>NUCLEOTIDE SEQUENCE [LARGE SCALE GENOMIC DNA]</scope>
    <source>
        <strain evidence="3">Ta-2019</strain>
    </source>
</reference>
<keyword evidence="1" id="KW-1133">Transmembrane helix</keyword>
<evidence type="ECO:0000313" key="4">
    <source>
        <dbReference type="Proteomes" id="UP000824469"/>
    </source>
</evidence>
<dbReference type="PANTHER" id="PTHR44378:SF1">
    <property type="entry name" value="ACYL-ACTIVATING ENZYME 18, PEROXISOMAL-RELATED"/>
    <property type="match status" value="1"/>
</dbReference>
<dbReference type="Gene3D" id="3.40.50.12780">
    <property type="entry name" value="N-terminal domain of ligase-like"/>
    <property type="match status" value="1"/>
</dbReference>
<sequence>MDAEVVKSVRELGVDDVVQAGLPRHGAEIFYGQLERAIADIGGSQTSLWHRVSKELLAPHHPHALHQLMYYSIYKNWDTSKNGPPLYWFPTQESARLTNLGRMMEAYGPQLLGSSYYNPITSFQSFQQFTVDHPEVYWSLVLKELSVVFHESPRRILDTSDKSRSGGVWLPGSVLNVAESCLSAKESINKTDNSIAIVWREEGRNDYPVNKMTLGELRAKVMRIANALDVVFTKGDAIAIDMPMTVNAVAIYLALILAGYVVVSIADSFVPKEIATRVRVTKAKGIFTQDFILRGGKRIPLYSRVVESGAPKAIVIPAKEELGTQLREIDVAWSKFLSFSDHLRSPEYYSAVRQPVDARTNILFSSGTSGEPKAIPWTHSPPIRCGSECWSHLDVKAGDIFCWPTNLGWVMGPVLVYSCFLSGATAAIYEGSPLDRGFGKFVQDARVTVLGTVPSMVKTWKSTGCMEGLDWSHIRTFASTGEASSIDDDLWLSSKGWYKPVIELCGGTELSACFVHGSLLQPQALGMFSTPTMTTGFVLFDDQQIPYPNDQPCIGEIGLFPRFFGSSYTLLNADHDAVYFKGMPMYKGM</sequence>
<evidence type="ECO:0000313" key="3">
    <source>
        <dbReference type="EMBL" id="KAH9327778.1"/>
    </source>
</evidence>
<proteinExistence type="predicted"/>
<gene>
    <name evidence="3" type="ORF">KI387_007956</name>
</gene>
<dbReference type="Pfam" id="PF00501">
    <property type="entry name" value="AMP-binding"/>
    <property type="match status" value="1"/>
</dbReference>
<dbReference type="OMA" id="MPNTWQT"/>
<dbReference type="PANTHER" id="PTHR44378">
    <property type="entry name" value="ACYL-ACTIVATING ENZYME 17, PEROXISOMAL-RELATED"/>
    <property type="match status" value="1"/>
</dbReference>
<feature type="domain" description="AMP-dependent synthetase/ligase" evidence="2">
    <location>
        <begin position="186"/>
        <end position="557"/>
    </location>
</feature>
<keyword evidence="4" id="KW-1185">Reference proteome</keyword>
<dbReference type="PROSITE" id="PS00455">
    <property type="entry name" value="AMP_BINDING"/>
    <property type="match status" value="1"/>
</dbReference>